<feature type="transmembrane region" description="Helical" evidence="1">
    <location>
        <begin position="20"/>
        <end position="36"/>
    </location>
</feature>
<evidence type="ECO:0000313" key="2">
    <source>
        <dbReference type="EMBL" id="SDM91489.1"/>
    </source>
</evidence>
<keyword evidence="1" id="KW-1133">Transmembrane helix</keyword>
<reference evidence="2 3" key="1">
    <citation type="submission" date="2016-10" db="EMBL/GenBank/DDBJ databases">
        <authorList>
            <person name="de Groot N.N."/>
        </authorList>
    </citation>
    <scope>NUCLEOTIDE SEQUENCE [LARGE SCALE GENOMIC DNA]</scope>
    <source>
        <strain evidence="2 3">CGMCC 1.3442</strain>
    </source>
</reference>
<accession>A0A1G9X3Z8</accession>
<dbReference type="AlphaFoldDB" id="A0A1G9X3Z8"/>
<evidence type="ECO:0008006" key="4">
    <source>
        <dbReference type="Google" id="ProtNLM"/>
    </source>
</evidence>
<gene>
    <name evidence="2" type="ORF">SAMN05216498_1005</name>
</gene>
<keyword evidence="3" id="KW-1185">Reference proteome</keyword>
<sequence length="69" mass="8289">MDKIEKRSATKWKKIKKQWIISTINLMVFLLFIYVITPGNFVVAFTIFAAFYPISYITWNVVERRKKEN</sequence>
<dbReference type="Proteomes" id="UP000199334">
    <property type="component" value="Unassembled WGS sequence"/>
</dbReference>
<proteinExistence type="predicted"/>
<dbReference type="STRING" id="237069.SAMN05216498_1005"/>
<keyword evidence="1" id="KW-0812">Transmembrane</keyword>
<keyword evidence="1" id="KW-0472">Membrane</keyword>
<evidence type="ECO:0000256" key="1">
    <source>
        <dbReference type="SAM" id="Phobius"/>
    </source>
</evidence>
<organism evidence="2 3">
    <name type="scientific">Tenuibacillus multivorans</name>
    <dbReference type="NCBI Taxonomy" id="237069"/>
    <lineage>
        <taxon>Bacteria</taxon>
        <taxon>Bacillati</taxon>
        <taxon>Bacillota</taxon>
        <taxon>Bacilli</taxon>
        <taxon>Bacillales</taxon>
        <taxon>Bacillaceae</taxon>
        <taxon>Tenuibacillus</taxon>
    </lineage>
</organism>
<evidence type="ECO:0000313" key="3">
    <source>
        <dbReference type="Proteomes" id="UP000199334"/>
    </source>
</evidence>
<protein>
    <recommendedName>
        <fullName evidence="4">SdpI/YhfL protein family protein</fullName>
    </recommendedName>
</protein>
<dbReference type="EMBL" id="FNIG01000001">
    <property type="protein sequence ID" value="SDM91489.1"/>
    <property type="molecule type" value="Genomic_DNA"/>
</dbReference>
<dbReference type="RefSeq" id="WP_093855496.1">
    <property type="nucleotide sequence ID" value="NZ_BJVZ01000010.1"/>
</dbReference>
<name>A0A1G9X3Z8_9BACI</name>
<feature type="transmembrane region" description="Helical" evidence="1">
    <location>
        <begin position="42"/>
        <end position="62"/>
    </location>
</feature>